<dbReference type="OrthoDB" id="1795871at2759"/>
<reference evidence="1" key="1">
    <citation type="submission" date="2018-05" db="EMBL/GenBank/DDBJ databases">
        <title>Draft genome of Mucuna pruriens seed.</title>
        <authorList>
            <person name="Nnadi N.E."/>
            <person name="Vos R."/>
            <person name="Hasami M.H."/>
            <person name="Devisetty U.K."/>
            <person name="Aguiy J.C."/>
        </authorList>
    </citation>
    <scope>NUCLEOTIDE SEQUENCE [LARGE SCALE GENOMIC DNA]</scope>
    <source>
        <strain evidence="1">JCA_2017</strain>
    </source>
</reference>
<comment type="caution">
    <text evidence="1">The sequence shown here is derived from an EMBL/GenBank/DDBJ whole genome shotgun (WGS) entry which is preliminary data.</text>
</comment>
<name>A0A371GDM6_MUCPR</name>
<dbReference type="AlphaFoldDB" id="A0A371GDM6"/>
<gene>
    <name evidence="1" type="ORF">CR513_29719</name>
</gene>
<evidence type="ECO:0000313" key="2">
    <source>
        <dbReference type="Proteomes" id="UP000257109"/>
    </source>
</evidence>
<organism evidence="1 2">
    <name type="scientific">Mucuna pruriens</name>
    <name type="common">Velvet bean</name>
    <name type="synonym">Dolichos pruriens</name>
    <dbReference type="NCBI Taxonomy" id="157652"/>
    <lineage>
        <taxon>Eukaryota</taxon>
        <taxon>Viridiplantae</taxon>
        <taxon>Streptophyta</taxon>
        <taxon>Embryophyta</taxon>
        <taxon>Tracheophyta</taxon>
        <taxon>Spermatophyta</taxon>
        <taxon>Magnoliopsida</taxon>
        <taxon>eudicotyledons</taxon>
        <taxon>Gunneridae</taxon>
        <taxon>Pentapetalae</taxon>
        <taxon>rosids</taxon>
        <taxon>fabids</taxon>
        <taxon>Fabales</taxon>
        <taxon>Fabaceae</taxon>
        <taxon>Papilionoideae</taxon>
        <taxon>50 kb inversion clade</taxon>
        <taxon>NPAAA clade</taxon>
        <taxon>indigoferoid/millettioid clade</taxon>
        <taxon>Phaseoleae</taxon>
        <taxon>Mucuna</taxon>
    </lineage>
</organism>
<dbReference type="Proteomes" id="UP000257109">
    <property type="component" value="Unassembled WGS sequence"/>
</dbReference>
<dbReference type="EMBL" id="QJKJ01005879">
    <property type="protein sequence ID" value="RDX88662.1"/>
    <property type="molecule type" value="Genomic_DNA"/>
</dbReference>
<sequence length="74" mass="8209">MASALWVVVEMESCFTHINSQVAEAIARYSASALERAIVFCFLLFQETTFPPIDMQKPVVDRLSMGDPAQLASQ</sequence>
<protein>
    <submittedName>
        <fullName evidence="1">Uncharacterized protein</fullName>
    </submittedName>
</protein>
<keyword evidence="2" id="KW-1185">Reference proteome</keyword>
<accession>A0A371GDM6</accession>
<feature type="non-terminal residue" evidence="1">
    <location>
        <position position="1"/>
    </location>
</feature>
<proteinExistence type="predicted"/>
<evidence type="ECO:0000313" key="1">
    <source>
        <dbReference type="EMBL" id="RDX88662.1"/>
    </source>
</evidence>